<evidence type="ECO:0000313" key="2">
    <source>
        <dbReference type="Proteomes" id="UP000001312"/>
    </source>
</evidence>
<dbReference type="AlphaFoldDB" id="A7EDB3"/>
<dbReference type="InParanoid" id="A7EDB3"/>
<dbReference type="Proteomes" id="UP000001312">
    <property type="component" value="Unassembled WGS sequence"/>
</dbReference>
<proteinExistence type="predicted"/>
<dbReference type="RefSeq" id="XP_001595214.1">
    <property type="nucleotide sequence ID" value="XM_001595164.1"/>
</dbReference>
<gene>
    <name evidence="1" type="ORF">SS1G_03303</name>
</gene>
<sequence length="70" mass="8271">MCKSTKTIFTCTHYSFWVKRCSPKMQPTHCPHYHQETIHSDTVCGGCKEKADLERDLYQKIYQLAFQRKG</sequence>
<dbReference type="KEGG" id="ssl:SS1G_03303"/>
<accession>A7EDB3</accession>
<organism evidence="1 2">
    <name type="scientific">Sclerotinia sclerotiorum (strain ATCC 18683 / 1980 / Ss-1)</name>
    <name type="common">White mold</name>
    <name type="synonym">Whetzelinia sclerotiorum</name>
    <dbReference type="NCBI Taxonomy" id="665079"/>
    <lineage>
        <taxon>Eukaryota</taxon>
        <taxon>Fungi</taxon>
        <taxon>Dikarya</taxon>
        <taxon>Ascomycota</taxon>
        <taxon>Pezizomycotina</taxon>
        <taxon>Leotiomycetes</taxon>
        <taxon>Helotiales</taxon>
        <taxon>Sclerotiniaceae</taxon>
        <taxon>Sclerotinia</taxon>
    </lineage>
</organism>
<dbReference type="EMBL" id="CH476624">
    <property type="protein sequence ID" value="EDO00829.1"/>
    <property type="molecule type" value="Genomic_DNA"/>
</dbReference>
<dbReference type="HOGENOM" id="CLU_2759328_0_0_1"/>
<keyword evidence="2" id="KW-1185">Reference proteome</keyword>
<evidence type="ECO:0000313" key="1">
    <source>
        <dbReference type="EMBL" id="EDO00829.1"/>
    </source>
</evidence>
<dbReference type="GeneID" id="5491536"/>
<protein>
    <submittedName>
        <fullName evidence="1">Uncharacterized protein</fullName>
    </submittedName>
</protein>
<reference evidence="2" key="1">
    <citation type="journal article" date="2011" name="PLoS Genet.">
        <title>Genomic analysis of the necrotrophic fungal pathogens Sclerotinia sclerotiorum and Botrytis cinerea.</title>
        <authorList>
            <person name="Amselem J."/>
            <person name="Cuomo C.A."/>
            <person name="van Kan J.A."/>
            <person name="Viaud M."/>
            <person name="Benito E.P."/>
            <person name="Couloux A."/>
            <person name="Coutinho P.M."/>
            <person name="de Vries R.P."/>
            <person name="Dyer P.S."/>
            <person name="Fillinger S."/>
            <person name="Fournier E."/>
            <person name="Gout L."/>
            <person name="Hahn M."/>
            <person name="Kohn L."/>
            <person name="Lapalu N."/>
            <person name="Plummer K.M."/>
            <person name="Pradier J.M."/>
            <person name="Quevillon E."/>
            <person name="Sharon A."/>
            <person name="Simon A."/>
            <person name="ten Have A."/>
            <person name="Tudzynski B."/>
            <person name="Tudzynski P."/>
            <person name="Wincker P."/>
            <person name="Andrew M."/>
            <person name="Anthouard V."/>
            <person name="Beever R.E."/>
            <person name="Beffa R."/>
            <person name="Benoit I."/>
            <person name="Bouzid O."/>
            <person name="Brault B."/>
            <person name="Chen Z."/>
            <person name="Choquer M."/>
            <person name="Collemare J."/>
            <person name="Cotton P."/>
            <person name="Danchin E.G."/>
            <person name="Da Silva C."/>
            <person name="Gautier A."/>
            <person name="Giraud C."/>
            <person name="Giraud T."/>
            <person name="Gonzalez C."/>
            <person name="Grossetete S."/>
            <person name="Guldener U."/>
            <person name="Henrissat B."/>
            <person name="Howlett B.J."/>
            <person name="Kodira C."/>
            <person name="Kretschmer M."/>
            <person name="Lappartient A."/>
            <person name="Leroch M."/>
            <person name="Levis C."/>
            <person name="Mauceli E."/>
            <person name="Neuveglise C."/>
            <person name="Oeser B."/>
            <person name="Pearson M."/>
            <person name="Poulain J."/>
            <person name="Poussereau N."/>
            <person name="Quesneville H."/>
            <person name="Rascle C."/>
            <person name="Schumacher J."/>
            <person name="Segurens B."/>
            <person name="Sexton A."/>
            <person name="Silva E."/>
            <person name="Sirven C."/>
            <person name="Soanes D.M."/>
            <person name="Talbot N.J."/>
            <person name="Templeton M."/>
            <person name="Yandava C."/>
            <person name="Yarden O."/>
            <person name="Zeng Q."/>
            <person name="Rollins J.A."/>
            <person name="Lebrun M.H."/>
            <person name="Dickman M."/>
        </authorList>
    </citation>
    <scope>NUCLEOTIDE SEQUENCE [LARGE SCALE GENOMIC DNA]</scope>
    <source>
        <strain evidence="2">ATCC 18683 / 1980 / Ss-1</strain>
    </source>
</reference>
<dbReference type="OMA" id="IFTCTHY"/>
<name>A7EDB3_SCLS1</name>